<evidence type="ECO:0000259" key="1">
    <source>
        <dbReference type="Pfam" id="PF01882"/>
    </source>
</evidence>
<name>A0A8E2QII7_9GAMM</name>
<comment type="caution">
    <text evidence="2">The sequence shown here is derived from an EMBL/GenBank/DDBJ whole genome shotgun (WGS) entry which is preliminary data.</text>
</comment>
<feature type="domain" description="DUF58" evidence="1">
    <location>
        <begin position="205"/>
        <end position="375"/>
    </location>
</feature>
<accession>A0A8E2QII7</accession>
<dbReference type="InterPro" id="IPR002881">
    <property type="entry name" value="DUF58"/>
</dbReference>
<evidence type="ECO:0000313" key="3">
    <source>
        <dbReference type="Proteomes" id="UP000235881"/>
    </source>
</evidence>
<protein>
    <submittedName>
        <fullName evidence="2">DUF58 domain-containing protein</fullName>
    </submittedName>
</protein>
<gene>
    <name evidence="2" type="ORF">CXK95_02520</name>
</gene>
<dbReference type="PANTHER" id="PTHR33608">
    <property type="entry name" value="BLL2464 PROTEIN"/>
    <property type="match status" value="1"/>
</dbReference>
<reference evidence="2 3" key="1">
    <citation type="submission" date="2018-01" db="EMBL/GenBank/DDBJ databases">
        <title>Denitrification phenotypes of diverse strains of Pseudomonas stutzeri.</title>
        <authorList>
            <person name="Milligan D.A."/>
            <person name="Bergaust L."/>
            <person name="Bakken L.R."/>
            <person name="Frostegard A."/>
        </authorList>
    </citation>
    <scope>NUCLEOTIDE SEQUENCE [LARGE SCALE GENOMIC DNA]</scope>
    <source>
        <strain evidence="2 3">DSM 50238</strain>
    </source>
</reference>
<dbReference type="EMBL" id="POUK01000001">
    <property type="protein sequence ID" value="PNF78186.1"/>
    <property type="molecule type" value="Genomic_DNA"/>
</dbReference>
<dbReference type="RefSeq" id="WP_102827530.1">
    <property type="nucleotide sequence ID" value="NZ_CP065721.1"/>
</dbReference>
<keyword evidence="3" id="KW-1185">Reference proteome</keyword>
<dbReference type="AlphaFoldDB" id="A0A8E2QII7"/>
<evidence type="ECO:0000313" key="2">
    <source>
        <dbReference type="EMBL" id="PNF78186.1"/>
    </source>
</evidence>
<dbReference type="Proteomes" id="UP000235881">
    <property type="component" value="Unassembled WGS sequence"/>
</dbReference>
<dbReference type="InterPro" id="IPR036465">
    <property type="entry name" value="vWFA_dom_sf"/>
</dbReference>
<dbReference type="PANTHER" id="PTHR33608:SF3">
    <property type="entry name" value="SLR2013 PROTEIN"/>
    <property type="match status" value="1"/>
</dbReference>
<dbReference type="SUPFAM" id="SSF53300">
    <property type="entry name" value="vWA-like"/>
    <property type="match status" value="1"/>
</dbReference>
<organism evidence="2 3">
    <name type="scientific">Stutzerimonas degradans</name>
    <dbReference type="NCBI Taxonomy" id="2968968"/>
    <lineage>
        <taxon>Bacteria</taxon>
        <taxon>Pseudomonadati</taxon>
        <taxon>Pseudomonadota</taxon>
        <taxon>Gammaproteobacteria</taxon>
        <taxon>Pseudomonadales</taxon>
        <taxon>Pseudomonadaceae</taxon>
        <taxon>Stutzerimonas</taxon>
    </lineage>
</organism>
<proteinExistence type="predicted"/>
<sequence>MNPSVRLLAAVAVLLIAGLPLGVLDALGHAPASAWRSLWWGLLLALGLLAAADALRLRRIATPQVERLLPARLPLGHWSEVRLQLEHRGVAPLQLEIFDHPPAQMAFDQLPRHVSLRSGERCAFSYRLRPLQRGQFTFAHCEIRLQSPLGLWRGRRLLELPGGTRVYPDFVQLHGAGLQGVDHWLSRLGVRQQPRRGLGLEFHQLREFRDGDSLRQIDWKATARMRTPIAREYQDERDQQIILLLDCGRRMRSQDDELAHFDHALNASLLLAYAALREGDAVGLQTFASDMPRRVAPAKGQAQLSQLLDSVYDLQCTLQPADFAAAADQVLAHQRRRALVIVLSNLRDEDDDELLTAMQRLARRHRVLLVSLREDVLDRVRQQPVTNLDDALGYCATLAHLERREALSWRLIAHGLHVLDARPREVAPELVGRYLAWKRAGVL</sequence>
<dbReference type="Pfam" id="PF01882">
    <property type="entry name" value="DUF58"/>
    <property type="match status" value="1"/>
</dbReference>